<dbReference type="AlphaFoldDB" id="A0A1A8ZQE0"/>
<evidence type="ECO:0000256" key="1">
    <source>
        <dbReference type="SAM" id="Phobius"/>
    </source>
</evidence>
<sequence>MEKKKKKFTLPWWPVRKEETSLCIMRKDTISTCGTLRCVVCCFVEDPLEVSIRGYFCRHTEMGEGAKRLHEGSVLNPGVTLRKNKRFFSHSCYPFRRKCRHINFLYIRISACLPGVCAYIDAFMFGLYARLEV</sequence>
<dbReference type="Proteomes" id="UP000078550">
    <property type="component" value="Unassembled WGS sequence"/>
</dbReference>
<protein>
    <submittedName>
        <fullName evidence="2">Uncharacterized protein</fullName>
    </submittedName>
</protein>
<dbReference type="EMBL" id="FLRE01000181">
    <property type="protein sequence ID" value="SBT46047.1"/>
    <property type="molecule type" value="Genomic_DNA"/>
</dbReference>
<proteinExistence type="predicted"/>
<reference evidence="3" key="1">
    <citation type="submission" date="2016-05" db="EMBL/GenBank/DDBJ databases">
        <authorList>
            <person name="Naeem Raeece"/>
        </authorList>
    </citation>
    <scope>NUCLEOTIDE SEQUENCE [LARGE SCALE GENOMIC DNA]</scope>
</reference>
<evidence type="ECO:0000313" key="2">
    <source>
        <dbReference type="EMBL" id="SBT46047.1"/>
    </source>
</evidence>
<feature type="transmembrane region" description="Helical" evidence="1">
    <location>
        <begin position="105"/>
        <end position="129"/>
    </location>
</feature>
<keyword evidence="1" id="KW-0812">Transmembrane</keyword>
<keyword evidence="1" id="KW-1133">Transmembrane helix</keyword>
<accession>A0A1A8ZQE0</accession>
<organism evidence="2 3">
    <name type="scientific">Plasmodium ovale wallikeri</name>
    <dbReference type="NCBI Taxonomy" id="864142"/>
    <lineage>
        <taxon>Eukaryota</taxon>
        <taxon>Sar</taxon>
        <taxon>Alveolata</taxon>
        <taxon>Apicomplexa</taxon>
        <taxon>Aconoidasida</taxon>
        <taxon>Haemosporida</taxon>
        <taxon>Plasmodiidae</taxon>
        <taxon>Plasmodium</taxon>
        <taxon>Plasmodium (Plasmodium)</taxon>
    </lineage>
</organism>
<keyword evidence="1" id="KW-0472">Membrane</keyword>
<gene>
    <name evidence="2" type="ORF">POVWA2_051250</name>
</gene>
<name>A0A1A8ZQE0_PLAOA</name>
<evidence type="ECO:0000313" key="3">
    <source>
        <dbReference type="Proteomes" id="UP000078550"/>
    </source>
</evidence>